<keyword evidence="1" id="KW-1133">Transmembrane helix</keyword>
<sequence>MEAKTPRRSRGRTALQALLGTFLLYTGTSHLTFLREDFRAQVPPWIPGDVDFIVYASGVVELLLGAALLLAWKQPRRALVGAVVAAFFVAIFPGNIAQLVEHRDAFGLDTDTKRALRLLFQPILIAWALWATDAIGVWRRRATAPRPT</sequence>
<evidence type="ECO:0008006" key="4">
    <source>
        <dbReference type="Google" id="ProtNLM"/>
    </source>
</evidence>
<keyword evidence="3" id="KW-1185">Reference proteome</keyword>
<keyword evidence="1" id="KW-0472">Membrane</keyword>
<name>A0A849C9Q2_9NOCA</name>
<comment type="caution">
    <text evidence="2">The sequence shown here is derived from an EMBL/GenBank/DDBJ whole genome shotgun (WGS) entry which is preliminary data.</text>
</comment>
<feature type="transmembrane region" description="Helical" evidence="1">
    <location>
        <begin position="79"/>
        <end position="99"/>
    </location>
</feature>
<protein>
    <recommendedName>
        <fullName evidence="4">DoxX family membrane protein</fullName>
    </recommendedName>
</protein>
<evidence type="ECO:0000256" key="1">
    <source>
        <dbReference type="SAM" id="Phobius"/>
    </source>
</evidence>
<proteinExistence type="predicted"/>
<dbReference type="PANTHER" id="PTHR36974:SF1">
    <property type="entry name" value="DOXX FAMILY MEMBRANE PROTEIN"/>
    <property type="match status" value="1"/>
</dbReference>
<evidence type="ECO:0000313" key="2">
    <source>
        <dbReference type="EMBL" id="NNH71589.1"/>
    </source>
</evidence>
<dbReference type="EMBL" id="JABELX010000005">
    <property type="protein sequence ID" value="NNH71589.1"/>
    <property type="molecule type" value="Genomic_DNA"/>
</dbReference>
<gene>
    <name evidence="2" type="ORF">HLB23_17230</name>
</gene>
<evidence type="ECO:0000313" key="3">
    <source>
        <dbReference type="Proteomes" id="UP000586827"/>
    </source>
</evidence>
<dbReference type="RefSeq" id="WP_067521607.1">
    <property type="nucleotide sequence ID" value="NZ_JABELX010000005.1"/>
</dbReference>
<reference evidence="2 3" key="1">
    <citation type="submission" date="2020-05" db="EMBL/GenBank/DDBJ databases">
        <title>MicrobeNet Type strains.</title>
        <authorList>
            <person name="Nicholson A.C."/>
        </authorList>
    </citation>
    <scope>NUCLEOTIDE SEQUENCE [LARGE SCALE GENOMIC DNA]</scope>
    <source>
        <strain evidence="2 3">JCM 3224</strain>
    </source>
</reference>
<feature type="transmembrane region" description="Helical" evidence="1">
    <location>
        <begin position="52"/>
        <end position="72"/>
    </location>
</feature>
<keyword evidence="1" id="KW-0812">Transmembrane</keyword>
<organism evidence="2 3">
    <name type="scientific">Nocardia uniformis</name>
    <dbReference type="NCBI Taxonomy" id="53432"/>
    <lineage>
        <taxon>Bacteria</taxon>
        <taxon>Bacillati</taxon>
        <taxon>Actinomycetota</taxon>
        <taxon>Actinomycetes</taxon>
        <taxon>Mycobacteriales</taxon>
        <taxon>Nocardiaceae</taxon>
        <taxon>Nocardia</taxon>
    </lineage>
</organism>
<feature type="transmembrane region" description="Helical" evidence="1">
    <location>
        <begin position="119"/>
        <end position="138"/>
    </location>
</feature>
<dbReference type="Proteomes" id="UP000586827">
    <property type="component" value="Unassembled WGS sequence"/>
</dbReference>
<dbReference type="AlphaFoldDB" id="A0A849C9Q2"/>
<accession>A0A849C9Q2</accession>
<dbReference type="PANTHER" id="PTHR36974">
    <property type="entry name" value="MEMBRANE PROTEIN-RELATED"/>
    <property type="match status" value="1"/>
</dbReference>